<dbReference type="EMBL" id="FNYT01000024">
    <property type="protein sequence ID" value="SEJ74234.1"/>
    <property type="molecule type" value="Genomic_DNA"/>
</dbReference>
<dbReference type="GO" id="GO:0004324">
    <property type="term" value="F:ferredoxin-NADP+ reductase activity"/>
    <property type="evidence" value="ECO:0007669"/>
    <property type="project" value="UniProtKB-UniRule"/>
</dbReference>
<evidence type="ECO:0000313" key="11">
    <source>
        <dbReference type="Proteomes" id="UP000199280"/>
    </source>
</evidence>
<feature type="binding site" evidence="6">
    <location>
        <position position="284"/>
    </location>
    <ligand>
        <name>FAD</name>
        <dbReference type="ChEBI" id="CHEBI:57692"/>
    </ligand>
</feature>
<keyword evidence="5 6" id="KW-0560">Oxidoreductase</keyword>
<dbReference type="GO" id="GO:0050660">
    <property type="term" value="F:flavin adenine dinucleotide binding"/>
    <property type="evidence" value="ECO:0007669"/>
    <property type="project" value="UniProtKB-UniRule"/>
</dbReference>
<evidence type="ECO:0000256" key="1">
    <source>
        <dbReference type="ARBA" id="ARBA00011738"/>
    </source>
</evidence>
<dbReference type="STRING" id="640938.TR210_2440"/>
<keyword evidence="3 6" id="KW-0274">FAD</keyword>
<proteinExistence type="inferred from homology"/>
<comment type="cofactor">
    <cofactor evidence="6">
        <name>FAD</name>
        <dbReference type="ChEBI" id="CHEBI:57692"/>
    </cofactor>
    <text evidence="6">Binds 1 FAD per subunit.</text>
</comment>
<protein>
    <recommendedName>
        <fullName evidence="6">Ferredoxin--NADP reductase</fullName>
        <shortName evidence="6">FNR</shortName>
        <shortName evidence="6">Fd-NADP(+) reductase</shortName>
        <ecNumber evidence="6">1.18.1.2</ecNumber>
    </recommendedName>
</protein>
<evidence type="ECO:0000256" key="5">
    <source>
        <dbReference type="ARBA" id="ARBA00023002"/>
    </source>
</evidence>
<evidence type="ECO:0000259" key="7">
    <source>
        <dbReference type="Pfam" id="PF07992"/>
    </source>
</evidence>
<evidence type="ECO:0000313" key="8">
    <source>
        <dbReference type="EMBL" id="CZR07449.1"/>
    </source>
</evidence>
<dbReference type="EMBL" id="FJNB01000022">
    <property type="protein sequence ID" value="CZR07449.1"/>
    <property type="molecule type" value="Genomic_DNA"/>
</dbReference>
<accession>A0A143Z4F0</accession>
<dbReference type="PANTHER" id="PTHR48105">
    <property type="entry name" value="THIOREDOXIN REDUCTASE 1-RELATED-RELATED"/>
    <property type="match status" value="1"/>
</dbReference>
<evidence type="ECO:0000256" key="6">
    <source>
        <dbReference type="HAMAP-Rule" id="MF_01685"/>
    </source>
</evidence>
<dbReference type="PRINTS" id="PR00469">
    <property type="entry name" value="PNDRDTASEII"/>
</dbReference>
<organism evidence="8 10">
    <name type="scientific">Trichococcus ilyis</name>
    <dbReference type="NCBI Taxonomy" id="640938"/>
    <lineage>
        <taxon>Bacteria</taxon>
        <taxon>Bacillati</taxon>
        <taxon>Bacillota</taxon>
        <taxon>Bacilli</taxon>
        <taxon>Lactobacillales</taxon>
        <taxon>Carnobacteriaceae</taxon>
        <taxon>Trichococcus</taxon>
    </lineage>
</organism>
<dbReference type="HAMAP" id="MF_01685">
    <property type="entry name" value="FENR2"/>
    <property type="match status" value="1"/>
</dbReference>
<feature type="binding site" evidence="6">
    <location>
        <position position="46"/>
    </location>
    <ligand>
        <name>FAD</name>
        <dbReference type="ChEBI" id="CHEBI:57692"/>
    </ligand>
</feature>
<evidence type="ECO:0000313" key="10">
    <source>
        <dbReference type="Proteomes" id="UP000076878"/>
    </source>
</evidence>
<comment type="subunit">
    <text evidence="1 6">Homodimer.</text>
</comment>
<reference evidence="8 10" key="1">
    <citation type="submission" date="2016-02" db="EMBL/GenBank/DDBJ databases">
        <authorList>
            <person name="Wen L."/>
            <person name="He K."/>
            <person name="Yang H."/>
        </authorList>
    </citation>
    <scope>NUCLEOTIDE SEQUENCE [LARGE SCALE GENOMIC DNA]</scope>
    <source>
        <strain evidence="8">Trichococcus_R210</strain>
    </source>
</reference>
<comment type="catalytic activity">
    <reaction evidence="6">
        <text>2 reduced [2Fe-2S]-[ferredoxin] + NADP(+) + H(+) = 2 oxidized [2Fe-2S]-[ferredoxin] + NADPH</text>
        <dbReference type="Rhea" id="RHEA:20125"/>
        <dbReference type="Rhea" id="RHEA-COMP:10000"/>
        <dbReference type="Rhea" id="RHEA-COMP:10001"/>
        <dbReference type="ChEBI" id="CHEBI:15378"/>
        <dbReference type="ChEBI" id="CHEBI:33737"/>
        <dbReference type="ChEBI" id="CHEBI:33738"/>
        <dbReference type="ChEBI" id="CHEBI:57783"/>
        <dbReference type="ChEBI" id="CHEBI:58349"/>
        <dbReference type="EC" id="1.18.1.2"/>
    </reaction>
</comment>
<feature type="binding site" evidence="6">
    <location>
        <position position="325"/>
    </location>
    <ligand>
        <name>FAD</name>
        <dbReference type="ChEBI" id="CHEBI:57692"/>
    </ligand>
</feature>
<reference evidence="9 11" key="2">
    <citation type="submission" date="2016-10" db="EMBL/GenBank/DDBJ databases">
        <authorList>
            <person name="Varghese N."/>
            <person name="Submissions S."/>
        </authorList>
    </citation>
    <scope>NUCLEOTIDE SEQUENCE [LARGE SCALE GENOMIC DNA]</scope>
    <source>
        <strain evidence="9 11">DSM 22150</strain>
    </source>
</reference>
<dbReference type="InterPro" id="IPR036188">
    <property type="entry name" value="FAD/NAD-bd_sf"/>
</dbReference>
<dbReference type="GO" id="GO:0050661">
    <property type="term" value="F:NADP binding"/>
    <property type="evidence" value="ECO:0007669"/>
    <property type="project" value="UniProtKB-UniRule"/>
</dbReference>
<feature type="binding site" evidence="6">
    <location>
        <position position="34"/>
    </location>
    <ligand>
        <name>FAD</name>
        <dbReference type="ChEBI" id="CHEBI:57692"/>
    </ligand>
</feature>
<keyword evidence="2 6" id="KW-0285">Flavoprotein</keyword>
<feature type="binding site" evidence="6">
    <location>
        <position position="120"/>
    </location>
    <ligand>
        <name>FAD</name>
        <dbReference type="ChEBI" id="CHEBI:57692"/>
    </ligand>
</feature>
<dbReference type="Proteomes" id="UP000199280">
    <property type="component" value="Unassembled WGS sequence"/>
</dbReference>
<evidence type="ECO:0000313" key="9">
    <source>
        <dbReference type="EMBL" id="SEJ74234.1"/>
    </source>
</evidence>
<dbReference type="EC" id="1.18.1.2" evidence="6"/>
<keyword evidence="4 6" id="KW-0521">NADP</keyword>
<sequence length="339" mass="36622">MNEVYDVTIIGGGPSGLYSAFYSGLRNLKTKLIESQSVLGGKVNLYPDKILWDVGGLTPITGKKFLSNCITQGLTFHPTVCLNTEISQITNTAGIFDIRASNGDHHYSKTVILAYGSGIITPNKLDIDGVERFERTNLHYIPNSLHAFRNKQVFLSGGGNTAIEQANELLSIAKRVTLGYRGNELRAHEHSVDAFRKNGGTLLLETQIHSFRGNHLGEIEAVSLSVAGEARTITADAVIVNHGFASKQAIGFDEALGLRFTEHHFIEGSPDSTLDCSGIFAAGDAISYTGKVNLLVGAFQDAVNAVNSVKQYLNPAAEKQAMVSSHNEAFAEKNRQVSL</sequence>
<comment type="similarity">
    <text evidence="6">Belongs to the ferredoxin--NADP reductase type 2 family.</text>
</comment>
<dbReference type="PRINTS" id="PR00368">
    <property type="entry name" value="FADPNR"/>
</dbReference>
<dbReference type="Pfam" id="PF07992">
    <property type="entry name" value="Pyr_redox_2"/>
    <property type="match status" value="1"/>
</dbReference>
<dbReference type="Gene3D" id="3.50.50.60">
    <property type="entry name" value="FAD/NAD(P)-binding domain"/>
    <property type="match status" value="2"/>
</dbReference>
<keyword evidence="11" id="KW-1185">Reference proteome</keyword>
<feature type="binding site" evidence="6">
    <location>
        <position position="15"/>
    </location>
    <ligand>
        <name>FAD</name>
        <dbReference type="ChEBI" id="CHEBI:57692"/>
    </ligand>
</feature>
<evidence type="ECO:0000256" key="4">
    <source>
        <dbReference type="ARBA" id="ARBA00022857"/>
    </source>
</evidence>
<dbReference type="InterPro" id="IPR050097">
    <property type="entry name" value="Ferredoxin-NADP_redctase_2"/>
</dbReference>
<dbReference type="Proteomes" id="UP000076878">
    <property type="component" value="Unassembled WGS sequence"/>
</dbReference>
<feature type="binding site" evidence="6">
    <location>
        <position position="86"/>
    </location>
    <ligand>
        <name>FAD</name>
        <dbReference type="ChEBI" id="CHEBI:57692"/>
    </ligand>
</feature>
<feature type="domain" description="FAD/NAD(P)-binding" evidence="7">
    <location>
        <begin position="5"/>
        <end position="301"/>
    </location>
</feature>
<dbReference type="OrthoDB" id="9806179at2"/>
<dbReference type="InterPro" id="IPR023753">
    <property type="entry name" value="FAD/NAD-binding_dom"/>
</dbReference>
<name>A0A143Z4F0_9LACT</name>
<evidence type="ECO:0000256" key="2">
    <source>
        <dbReference type="ARBA" id="ARBA00022630"/>
    </source>
</evidence>
<feature type="binding site" evidence="6">
    <location>
        <position position="42"/>
    </location>
    <ligand>
        <name>FAD</name>
        <dbReference type="ChEBI" id="CHEBI:57692"/>
    </ligand>
</feature>
<gene>
    <name evidence="9" type="ORF">SAMN05216375_12431</name>
    <name evidence="8" type="ORF">TR210_2440</name>
</gene>
<dbReference type="SUPFAM" id="SSF51905">
    <property type="entry name" value="FAD/NAD(P)-binding domain"/>
    <property type="match status" value="1"/>
</dbReference>
<dbReference type="AlphaFoldDB" id="A0A143Z4F0"/>
<dbReference type="InterPro" id="IPR022890">
    <property type="entry name" value="Fd--NADP_Rdtase_type_2"/>
</dbReference>
<evidence type="ECO:0000256" key="3">
    <source>
        <dbReference type="ARBA" id="ARBA00022827"/>
    </source>
</evidence>